<keyword evidence="6" id="KW-0547">Nucleotide-binding</keyword>
<dbReference type="GO" id="GO:0003723">
    <property type="term" value="F:RNA binding"/>
    <property type="evidence" value="ECO:0007669"/>
    <property type="project" value="UniProtKB-KW"/>
</dbReference>
<reference evidence="9" key="1">
    <citation type="journal article" date="2021" name="New Phytol.">
        <title>Evolutionary innovations through gain and loss of genes in the ectomycorrhizal Boletales.</title>
        <authorList>
            <person name="Wu G."/>
            <person name="Miyauchi S."/>
            <person name="Morin E."/>
            <person name="Kuo A."/>
            <person name="Drula E."/>
            <person name="Varga T."/>
            <person name="Kohler A."/>
            <person name="Feng B."/>
            <person name="Cao Y."/>
            <person name="Lipzen A."/>
            <person name="Daum C."/>
            <person name="Hundley H."/>
            <person name="Pangilinan J."/>
            <person name="Johnson J."/>
            <person name="Barry K."/>
            <person name="LaButti K."/>
            <person name="Ng V."/>
            <person name="Ahrendt S."/>
            <person name="Min B."/>
            <person name="Choi I.G."/>
            <person name="Park H."/>
            <person name="Plett J.M."/>
            <person name="Magnuson J."/>
            <person name="Spatafora J.W."/>
            <person name="Nagy L.G."/>
            <person name="Henrissat B."/>
            <person name="Grigoriev I.V."/>
            <person name="Yang Z.L."/>
            <person name="Xu J."/>
            <person name="Martin F.M."/>
        </authorList>
    </citation>
    <scope>NUCLEOTIDE SEQUENCE</scope>
    <source>
        <strain evidence="9">KKN 215</strain>
    </source>
</reference>
<dbReference type="InterPro" id="IPR013961">
    <property type="entry name" value="RAI1"/>
</dbReference>
<keyword evidence="6" id="KW-0378">Hydrolase</keyword>
<dbReference type="GO" id="GO:0005634">
    <property type="term" value="C:nucleus"/>
    <property type="evidence" value="ECO:0007669"/>
    <property type="project" value="UniProtKB-SubCell"/>
</dbReference>
<comment type="catalytic activity">
    <reaction evidence="4">
        <text>a 5'-end triphospho-ribonucleoside in mRNA + H2O = a 5'-end phospho-ribonucleoside in mRNA + diphosphate + H(+)</text>
        <dbReference type="Rhea" id="RHEA:78683"/>
        <dbReference type="Rhea" id="RHEA-COMP:15692"/>
        <dbReference type="Rhea" id="RHEA-COMP:17164"/>
        <dbReference type="ChEBI" id="CHEBI:15377"/>
        <dbReference type="ChEBI" id="CHEBI:15378"/>
        <dbReference type="ChEBI" id="CHEBI:33019"/>
        <dbReference type="ChEBI" id="CHEBI:138282"/>
        <dbReference type="ChEBI" id="CHEBI:167618"/>
    </reaction>
    <physiologicalReaction direction="left-to-right" evidence="4">
        <dbReference type="Rhea" id="RHEA:78684"/>
    </physiologicalReaction>
</comment>
<keyword evidence="6" id="KW-0479">Metal-binding</keyword>
<protein>
    <recommendedName>
        <fullName evidence="6">Decapping nuclease</fullName>
        <ecNumber evidence="6">3.6.1.-</ecNumber>
    </recommendedName>
</protein>
<dbReference type="AlphaFoldDB" id="A0A8K0UD40"/>
<evidence type="ECO:0000256" key="1">
    <source>
        <dbReference type="ARBA" id="ARBA00001968"/>
    </source>
</evidence>
<dbReference type="PANTHER" id="PTHR12395:SF9">
    <property type="entry name" value="DECAPPING AND EXORIBONUCLEASE PROTEIN"/>
    <property type="match status" value="1"/>
</dbReference>
<evidence type="ECO:0000256" key="4">
    <source>
        <dbReference type="ARBA" id="ARBA00044692"/>
    </source>
</evidence>
<feature type="compositionally biased region" description="Low complexity" evidence="7">
    <location>
        <begin position="387"/>
        <end position="401"/>
    </location>
</feature>
<dbReference type="GO" id="GO:0046872">
    <property type="term" value="F:metal ion binding"/>
    <property type="evidence" value="ECO:0007669"/>
    <property type="project" value="UniProtKB-KW"/>
</dbReference>
<dbReference type="OrthoDB" id="5853397at2759"/>
<dbReference type="GO" id="GO:0034353">
    <property type="term" value="F:mRNA 5'-diphosphatase activity"/>
    <property type="evidence" value="ECO:0007669"/>
    <property type="project" value="TreeGrafter"/>
</dbReference>
<evidence type="ECO:0000256" key="2">
    <source>
        <dbReference type="ARBA" id="ARBA00006562"/>
    </source>
</evidence>
<dbReference type="EMBL" id="JAEVFJ010000071">
    <property type="protein sequence ID" value="KAH8074813.1"/>
    <property type="molecule type" value="Genomic_DNA"/>
</dbReference>
<dbReference type="Proteomes" id="UP000813824">
    <property type="component" value="Unassembled WGS sequence"/>
</dbReference>
<dbReference type="GO" id="GO:0000956">
    <property type="term" value="P:nuclear-transcribed mRNA catabolic process"/>
    <property type="evidence" value="ECO:0007669"/>
    <property type="project" value="TreeGrafter"/>
</dbReference>
<keyword evidence="6" id="KW-0539">Nucleus</keyword>
<evidence type="ECO:0000256" key="3">
    <source>
        <dbReference type="ARBA" id="ARBA00044676"/>
    </source>
</evidence>
<name>A0A8K0UD40_9AGAR</name>
<accession>A0A8K0UD40</accession>
<comment type="function">
    <text evidence="6">Decapping enzyme for NAD-capped RNAs: specifically hydrolyzes the nicotinamide adenine dinucleotide (NAD) cap from a subset of RNAs by removing the entire NAD moiety from the 5'-end of an NAD-capped RNA.</text>
</comment>
<dbReference type="PANTHER" id="PTHR12395">
    <property type="entry name" value="DOM-3 RELATED"/>
    <property type="match status" value="1"/>
</dbReference>
<dbReference type="InterPro" id="IPR039039">
    <property type="entry name" value="RAI1-like_fam"/>
</dbReference>
<comment type="cofactor">
    <cofactor evidence="1 6">
        <name>a divalent metal cation</name>
        <dbReference type="ChEBI" id="CHEBI:60240"/>
    </cofactor>
</comment>
<dbReference type="GO" id="GO:0110155">
    <property type="term" value="P:NAD-cap decapping"/>
    <property type="evidence" value="ECO:0007669"/>
    <property type="project" value="TreeGrafter"/>
</dbReference>
<keyword evidence="6" id="KW-0694">RNA-binding</keyword>
<keyword evidence="6" id="KW-0540">Nuclease</keyword>
<evidence type="ECO:0000256" key="7">
    <source>
        <dbReference type="SAM" id="MobiDB-lite"/>
    </source>
</evidence>
<comment type="similarity">
    <text evidence="2 6">Belongs to the DXO/Dom3Z family.</text>
</comment>
<comment type="caution">
    <text evidence="9">The sequence shown here is derived from an EMBL/GenBank/DDBJ whole genome shotgun (WGS) entry which is preliminary data.</text>
</comment>
<dbReference type="GO" id="GO:0000166">
    <property type="term" value="F:nucleotide binding"/>
    <property type="evidence" value="ECO:0007669"/>
    <property type="project" value="UniProtKB-KW"/>
</dbReference>
<dbReference type="EC" id="3.6.1.-" evidence="6"/>
<feature type="region of interest" description="Disordered" evidence="7">
    <location>
        <begin position="382"/>
        <end position="401"/>
    </location>
</feature>
<evidence type="ECO:0000256" key="6">
    <source>
        <dbReference type="RuleBase" id="RU367113"/>
    </source>
</evidence>
<comment type="catalytic activity">
    <reaction evidence="3">
        <text>a 5'-end (N(7)-methyl 5'-triphosphoguanosine)-ribonucleoside-ribonucleotide in mRNA + H2O = a (N(7)-methyl 5'-triphosphoguanosine)-nucleoside + a 5'-end phospho-ribonucleoside in mRNA + H(+)</text>
        <dbReference type="Rhea" id="RHEA:66928"/>
        <dbReference type="Rhea" id="RHEA-COMP:15692"/>
        <dbReference type="Rhea" id="RHEA-COMP:17313"/>
        <dbReference type="ChEBI" id="CHEBI:15377"/>
        <dbReference type="ChEBI" id="CHEBI:15378"/>
        <dbReference type="ChEBI" id="CHEBI:138282"/>
        <dbReference type="ChEBI" id="CHEBI:172876"/>
        <dbReference type="ChEBI" id="CHEBI:172877"/>
    </reaction>
    <physiologicalReaction direction="left-to-right" evidence="3">
        <dbReference type="Rhea" id="RHEA:66929"/>
    </physiologicalReaction>
</comment>
<dbReference type="GO" id="GO:0005829">
    <property type="term" value="C:cytosol"/>
    <property type="evidence" value="ECO:0007669"/>
    <property type="project" value="TreeGrafter"/>
</dbReference>
<proteinExistence type="inferred from homology"/>
<evidence type="ECO:0000256" key="5">
    <source>
        <dbReference type="ARBA" id="ARBA00048124"/>
    </source>
</evidence>
<dbReference type="Pfam" id="PF08652">
    <property type="entry name" value="RAI1"/>
    <property type="match status" value="1"/>
</dbReference>
<evidence type="ECO:0000313" key="10">
    <source>
        <dbReference type="Proteomes" id="UP000813824"/>
    </source>
</evidence>
<evidence type="ECO:0000313" key="9">
    <source>
        <dbReference type="EMBL" id="KAH8074813.1"/>
    </source>
</evidence>
<comment type="catalytic activity">
    <reaction evidence="5">
        <text>a 5'-end NAD(+)-phospho-ribonucleoside in mRNA + H2O = a 5'-end phospho-ribonucleoside in mRNA + NAD(+) + H(+)</text>
        <dbReference type="Rhea" id="RHEA:60880"/>
        <dbReference type="Rhea" id="RHEA-COMP:15692"/>
        <dbReference type="Rhea" id="RHEA-COMP:15698"/>
        <dbReference type="ChEBI" id="CHEBI:15377"/>
        <dbReference type="ChEBI" id="CHEBI:15378"/>
        <dbReference type="ChEBI" id="CHEBI:57540"/>
        <dbReference type="ChEBI" id="CHEBI:138282"/>
        <dbReference type="ChEBI" id="CHEBI:144029"/>
    </reaction>
    <physiologicalReaction direction="left-to-right" evidence="5">
        <dbReference type="Rhea" id="RHEA:60881"/>
    </physiologicalReaction>
</comment>
<sequence>MSYALATERQLQTVPFQQPQQLLTFSYTPDHELEFTDSALRYYVDPPAGADLRYGYDRWIKRPEERGRLDSLLRAVCRTRQKLNSGAADSSDWLRSIGIVSWRGVMTKILTAPYEERDGWELNVMLFGDTFYFEEHSSDDRVAERNTQTANQRLQSYYGYSFESYCTSSSPNRVNLPGHVDGWGGDVDTNVQWCSVVKTKLANTRLLIGGEVDCVRDRYTKKTDTFVELKTSLTIRHAQDEARFEKKLLKFYFQSFLLGVPEIIVGFRSPQGRLGTIQRFKTVEIPRMVRGKPGAWDPVKCLDWGKRFIAFLQSIVTPLLLEEHSTEQLVPVWRVKFTPGTGVTIALLDKAGVDEVRAGEDRIGFLPKWYVDEIHSKVLPEPPIAPAPTTSTSSLPSGWRI</sequence>
<keyword evidence="10" id="KW-1185">Reference proteome</keyword>
<feature type="domain" description="RAI1-like" evidence="8">
    <location>
        <begin position="17"/>
        <end position="371"/>
    </location>
</feature>
<organism evidence="9 10">
    <name type="scientific">Cristinia sonorae</name>
    <dbReference type="NCBI Taxonomy" id="1940300"/>
    <lineage>
        <taxon>Eukaryota</taxon>
        <taxon>Fungi</taxon>
        <taxon>Dikarya</taxon>
        <taxon>Basidiomycota</taxon>
        <taxon>Agaricomycotina</taxon>
        <taxon>Agaricomycetes</taxon>
        <taxon>Agaricomycetidae</taxon>
        <taxon>Agaricales</taxon>
        <taxon>Pleurotineae</taxon>
        <taxon>Stephanosporaceae</taxon>
        <taxon>Cristinia</taxon>
    </lineage>
</organism>
<gene>
    <name evidence="9" type="ORF">BXZ70DRAFT_902804</name>
</gene>
<evidence type="ECO:0000259" key="8">
    <source>
        <dbReference type="Pfam" id="PF08652"/>
    </source>
</evidence>
<comment type="subcellular location">
    <subcellularLocation>
        <location evidence="6">Nucleus</location>
    </subcellularLocation>
</comment>
<dbReference type="GO" id="GO:0004518">
    <property type="term" value="F:nuclease activity"/>
    <property type="evidence" value="ECO:0007669"/>
    <property type="project" value="UniProtKB-KW"/>
</dbReference>